<evidence type="ECO:0000313" key="2">
    <source>
        <dbReference type="EMBL" id="KAB8071978.1"/>
    </source>
</evidence>
<dbReference type="OrthoDB" id="5242705at2759"/>
<keyword evidence="1" id="KW-1133">Transmembrane helix</keyword>
<organism evidence="2 3">
    <name type="scientific">Aspergillus leporis</name>
    <dbReference type="NCBI Taxonomy" id="41062"/>
    <lineage>
        <taxon>Eukaryota</taxon>
        <taxon>Fungi</taxon>
        <taxon>Dikarya</taxon>
        <taxon>Ascomycota</taxon>
        <taxon>Pezizomycotina</taxon>
        <taxon>Eurotiomycetes</taxon>
        <taxon>Eurotiomycetidae</taxon>
        <taxon>Eurotiales</taxon>
        <taxon>Aspergillaceae</taxon>
        <taxon>Aspergillus</taxon>
        <taxon>Aspergillus subgen. Circumdati</taxon>
    </lineage>
</organism>
<dbReference type="PANTHER" id="PTHR35394:SF5">
    <property type="entry name" value="DUF3176 DOMAIN-CONTAINING PROTEIN"/>
    <property type="match status" value="1"/>
</dbReference>
<dbReference type="AlphaFoldDB" id="A0A5N5WTS6"/>
<keyword evidence="1" id="KW-0472">Membrane</keyword>
<sequence>MSKLLPCFRRRLLHLNTGDRPLAEICLHDLASRGPLGCFLLIFNLRSSHYACIGALITVFAIGAGLFAQQMATVENNFVLSDEPAIVPNCLTGHCEFPFTELWQSFPLCVDISHTLPIEYFTYMCS</sequence>
<protein>
    <submittedName>
        <fullName evidence="2">Uncharacterized protein</fullName>
    </submittedName>
</protein>
<name>A0A5N5WTS6_9EURO</name>
<reference evidence="2 3" key="1">
    <citation type="submission" date="2019-04" db="EMBL/GenBank/DDBJ databases">
        <title>Friends and foes A comparative genomics study of 23 Aspergillus species from section Flavi.</title>
        <authorList>
            <consortium name="DOE Joint Genome Institute"/>
            <person name="Kjaerbolling I."/>
            <person name="Vesth T."/>
            <person name="Frisvad J.C."/>
            <person name="Nybo J.L."/>
            <person name="Theobald S."/>
            <person name="Kildgaard S."/>
            <person name="Isbrandt T."/>
            <person name="Kuo A."/>
            <person name="Sato A."/>
            <person name="Lyhne E.K."/>
            <person name="Kogle M.E."/>
            <person name="Wiebenga A."/>
            <person name="Kun R.S."/>
            <person name="Lubbers R.J."/>
            <person name="Makela M.R."/>
            <person name="Barry K."/>
            <person name="Chovatia M."/>
            <person name="Clum A."/>
            <person name="Daum C."/>
            <person name="Haridas S."/>
            <person name="He G."/>
            <person name="LaButti K."/>
            <person name="Lipzen A."/>
            <person name="Mondo S."/>
            <person name="Riley R."/>
            <person name="Salamov A."/>
            <person name="Simmons B.A."/>
            <person name="Magnuson J.K."/>
            <person name="Henrissat B."/>
            <person name="Mortensen U.H."/>
            <person name="Larsen T.O."/>
            <person name="Devries R.P."/>
            <person name="Grigoriev I.V."/>
            <person name="Machida M."/>
            <person name="Baker S.E."/>
            <person name="Andersen M.R."/>
        </authorList>
    </citation>
    <scope>NUCLEOTIDE SEQUENCE [LARGE SCALE GENOMIC DNA]</scope>
    <source>
        <strain evidence="2 3">CBS 151.66</strain>
    </source>
</reference>
<evidence type="ECO:0000256" key="1">
    <source>
        <dbReference type="SAM" id="Phobius"/>
    </source>
</evidence>
<keyword evidence="3" id="KW-1185">Reference proteome</keyword>
<proteinExistence type="predicted"/>
<accession>A0A5N5WTS6</accession>
<dbReference type="Proteomes" id="UP000326565">
    <property type="component" value="Unassembled WGS sequence"/>
</dbReference>
<dbReference type="Pfam" id="PF11374">
    <property type="entry name" value="DUF3176"/>
    <property type="match status" value="1"/>
</dbReference>
<dbReference type="InterPro" id="IPR021514">
    <property type="entry name" value="DUF3176"/>
</dbReference>
<gene>
    <name evidence="2" type="ORF">BDV29DRAFT_178278</name>
</gene>
<dbReference type="EMBL" id="ML732258">
    <property type="protein sequence ID" value="KAB8071978.1"/>
    <property type="molecule type" value="Genomic_DNA"/>
</dbReference>
<evidence type="ECO:0000313" key="3">
    <source>
        <dbReference type="Proteomes" id="UP000326565"/>
    </source>
</evidence>
<dbReference type="PANTHER" id="PTHR35394">
    <property type="entry name" value="DUF3176 DOMAIN-CONTAINING PROTEIN"/>
    <property type="match status" value="1"/>
</dbReference>
<keyword evidence="1" id="KW-0812">Transmembrane</keyword>
<feature type="transmembrane region" description="Helical" evidence="1">
    <location>
        <begin position="50"/>
        <end position="68"/>
    </location>
</feature>